<dbReference type="KEGG" id="ovi:T265_07820"/>
<name>A0A074ZBM9_OPIVI</name>
<reference evidence="2 3" key="1">
    <citation type="submission" date="2013-11" db="EMBL/GenBank/DDBJ databases">
        <title>Opisthorchis viverrini - life in the bile duct.</title>
        <authorList>
            <person name="Young N.D."/>
            <person name="Nagarajan N."/>
            <person name="Lin S.J."/>
            <person name="Korhonen P.K."/>
            <person name="Jex A.R."/>
            <person name="Hall R.S."/>
            <person name="Safavi-Hemami H."/>
            <person name="Kaewkong W."/>
            <person name="Bertrand D."/>
            <person name="Gao S."/>
            <person name="Seet Q."/>
            <person name="Wongkham S."/>
            <person name="Teh B.T."/>
            <person name="Wongkham C."/>
            <person name="Intapan P.M."/>
            <person name="Maleewong W."/>
            <person name="Yang X."/>
            <person name="Hu M."/>
            <person name="Wang Z."/>
            <person name="Hofmann A."/>
            <person name="Sternberg P.W."/>
            <person name="Tan P."/>
            <person name="Wang J."/>
            <person name="Gasser R.B."/>
        </authorList>
    </citation>
    <scope>NUCLEOTIDE SEQUENCE [LARGE SCALE GENOMIC DNA]</scope>
</reference>
<dbReference type="GeneID" id="20321999"/>
<protein>
    <submittedName>
        <fullName evidence="2">Uncharacterized protein</fullName>
    </submittedName>
</protein>
<proteinExistence type="predicted"/>
<dbReference type="AlphaFoldDB" id="A0A074ZBM9"/>
<feature type="region of interest" description="Disordered" evidence="1">
    <location>
        <begin position="1"/>
        <end position="24"/>
    </location>
</feature>
<keyword evidence="3" id="KW-1185">Reference proteome</keyword>
<organism evidence="2 3">
    <name type="scientific">Opisthorchis viverrini</name>
    <name type="common">Southeast Asian liver fluke</name>
    <dbReference type="NCBI Taxonomy" id="6198"/>
    <lineage>
        <taxon>Eukaryota</taxon>
        <taxon>Metazoa</taxon>
        <taxon>Spiralia</taxon>
        <taxon>Lophotrochozoa</taxon>
        <taxon>Platyhelminthes</taxon>
        <taxon>Trematoda</taxon>
        <taxon>Digenea</taxon>
        <taxon>Opisthorchiida</taxon>
        <taxon>Opisthorchiata</taxon>
        <taxon>Opisthorchiidae</taxon>
        <taxon>Opisthorchis</taxon>
    </lineage>
</organism>
<dbReference type="Proteomes" id="UP000054324">
    <property type="component" value="Unassembled WGS sequence"/>
</dbReference>
<evidence type="ECO:0000313" key="3">
    <source>
        <dbReference type="Proteomes" id="UP000054324"/>
    </source>
</evidence>
<accession>A0A074ZBM9</accession>
<sequence>MPHGGGTRAGILPGRPSLDRGNREAEVGFEPRTFRIWHSNLTLLYLLICQSEVSAVDPLQCLVPEKDSQKGTRQLYVEQASLRA</sequence>
<dbReference type="RefSeq" id="XP_009171713.1">
    <property type="nucleotide sequence ID" value="XM_009173449.1"/>
</dbReference>
<evidence type="ECO:0000313" key="2">
    <source>
        <dbReference type="EMBL" id="KER24553.1"/>
    </source>
</evidence>
<dbReference type="OrthoDB" id="5062908at2759"/>
<gene>
    <name evidence="2" type="ORF">T265_07820</name>
</gene>
<evidence type="ECO:0000256" key="1">
    <source>
        <dbReference type="SAM" id="MobiDB-lite"/>
    </source>
</evidence>
<dbReference type="CTD" id="20321999"/>
<dbReference type="EMBL" id="KL596806">
    <property type="protein sequence ID" value="KER24553.1"/>
    <property type="molecule type" value="Genomic_DNA"/>
</dbReference>